<dbReference type="InterPro" id="IPR053237">
    <property type="entry name" value="Natterin_C"/>
</dbReference>
<dbReference type="PANTHER" id="PTHR39244">
    <property type="entry name" value="NATTERIN-4"/>
    <property type="match status" value="1"/>
</dbReference>
<comment type="caution">
    <text evidence="1">The sequence shown here is derived from an EMBL/GenBank/DDBJ whole genome shotgun (WGS) entry which is preliminary data.</text>
</comment>
<dbReference type="Gene3D" id="2.170.15.10">
    <property type="entry name" value="Proaerolysin, chain A, domain 3"/>
    <property type="match status" value="1"/>
</dbReference>
<protein>
    <submittedName>
        <fullName evidence="1">Uncharacterized protein</fullName>
    </submittedName>
</protein>
<organism evidence="1 2">
    <name type="scientific">Orbilia javanica</name>
    <dbReference type="NCBI Taxonomy" id="47235"/>
    <lineage>
        <taxon>Eukaryota</taxon>
        <taxon>Fungi</taxon>
        <taxon>Dikarya</taxon>
        <taxon>Ascomycota</taxon>
        <taxon>Pezizomycotina</taxon>
        <taxon>Orbiliomycetes</taxon>
        <taxon>Orbiliales</taxon>
        <taxon>Orbiliaceae</taxon>
        <taxon>Orbilia</taxon>
    </lineage>
</organism>
<dbReference type="SUPFAM" id="SSF56973">
    <property type="entry name" value="Aerolisin/ETX pore-forming domain"/>
    <property type="match status" value="1"/>
</dbReference>
<evidence type="ECO:0000313" key="2">
    <source>
        <dbReference type="Proteomes" id="UP001313282"/>
    </source>
</evidence>
<dbReference type="AlphaFoldDB" id="A0AAN8MUU3"/>
<dbReference type="CDD" id="cd23424">
    <property type="entry name" value="beta-trefoil_Ricin_BEL-like"/>
    <property type="match status" value="1"/>
</dbReference>
<dbReference type="Gene3D" id="2.80.10.50">
    <property type="match status" value="1"/>
</dbReference>
<dbReference type="EMBL" id="JAVHNR010000006">
    <property type="protein sequence ID" value="KAK6339927.1"/>
    <property type="molecule type" value="Genomic_DNA"/>
</dbReference>
<keyword evidence="2" id="KW-1185">Reference proteome</keyword>
<proteinExistence type="predicted"/>
<sequence>MEEATKSKFFIPPPSIRVRIIGVLSRAAIYSNPRNDHILKQVPMAELYDDQWFYIIPGTGDKKSFYRIKSAFTGEGVYLNRGKAGTIGWNSVFDDQYFRFDAGVGSRTGTFRLICPGTLSTMFSRASDADPSVGSVPGGSFFDDQWFSFAYEDMELESIDYKIDENKILEVQPVSIGKKTARNQTEETQLTTVTLTETIEEERTFNSELGTKLGVSVEASVGIPLLAESKVTVSTEISTVIAWGTATRTSKSWSDSVQITTGPWKVYKVYATARRTRFSVPFTATWKSKSTGEKMTTAGTYEGVSVYDFDTTYSEVTDRDE</sequence>
<name>A0AAN8MUU3_9PEZI</name>
<dbReference type="PANTHER" id="PTHR39244:SF5">
    <property type="entry name" value="NATTERIN-3-LIKE"/>
    <property type="match status" value="1"/>
</dbReference>
<dbReference type="Proteomes" id="UP001313282">
    <property type="component" value="Unassembled WGS sequence"/>
</dbReference>
<accession>A0AAN8MUU3</accession>
<gene>
    <name evidence="1" type="ORF">TWF718_009316</name>
</gene>
<reference evidence="1 2" key="1">
    <citation type="submission" date="2019-10" db="EMBL/GenBank/DDBJ databases">
        <authorList>
            <person name="Palmer J.M."/>
        </authorList>
    </citation>
    <scope>NUCLEOTIDE SEQUENCE [LARGE SCALE GENOMIC DNA]</scope>
    <source>
        <strain evidence="1 2">TWF718</strain>
    </source>
</reference>
<evidence type="ECO:0000313" key="1">
    <source>
        <dbReference type="EMBL" id="KAK6339927.1"/>
    </source>
</evidence>